<evidence type="ECO:0000313" key="2">
    <source>
        <dbReference type="EMBL" id="MDC0674442.1"/>
    </source>
</evidence>
<organism evidence="2 3">
    <name type="scientific">Nannocystis radixulma</name>
    <dbReference type="NCBI Taxonomy" id="2995305"/>
    <lineage>
        <taxon>Bacteria</taxon>
        <taxon>Pseudomonadati</taxon>
        <taxon>Myxococcota</taxon>
        <taxon>Polyangia</taxon>
        <taxon>Nannocystales</taxon>
        <taxon>Nannocystaceae</taxon>
        <taxon>Nannocystis</taxon>
    </lineage>
</organism>
<protein>
    <recommendedName>
        <fullName evidence="4">Lipoprotein</fullName>
    </recommendedName>
</protein>
<sequence>MPSARPWILLLAVGCGSTGSGSTGSGSDGTTGSGSTTAETPTGSASTVSPDLPAPVACAHGGDAIEQITFEATTFVVHGQAVDTSLDAAIASVTHQPCMVVSQSSIEVTLGFGPIVGVDTESLLVFSFINQSGEVDLAMGGDIQYLWGDGPVTRVFDFLSPPASGTASVTAAEAPGDHFIVHLQGQVGTPPEEWTFDFTIDAVRP</sequence>
<evidence type="ECO:0000313" key="3">
    <source>
        <dbReference type="Proteomes" id="UP001217838"/>
    </source>
</evidence>
<gene>
    <name evidence="2" type="ORF">POL58_42225</name>
</gene>
<proteinExistence type="predicted"/>
<feature type="compositionally biased region" description="Low complexity" evidence="1">
    <location>
        <begin position="33"/>
        <end position="47"/>
    </location>
</feature>
<evidence type="ECO:0000256" key="1">
    <source>
        <dbReference type="SAM" id="MobiDB-lite"/>
    </source>
</evidence>
<name>A0ABT5BK05_9BACT</name>
<feature type="region of interest" description="Disordered" evidence="1">
    <location>
        <begin position="18"/>
        <end position="51"/>
    </location>
</feature>
<feature type="compositionally biased region" description="Gly residues" evidence="1">
    <location>
        <begin position="18"/>
        <end position="32"/>
    </location>
</feature>
<keyword evidence="3" id="KW-1185">Reference proteome</keyword>
<reference evidence="2 3" key="1">
    <citation type="submission" date="2022-11" db="EMBL/GenBank/DDBJ databases">
        <title>Minimal conservation of predation-associated metabolite biosynthetic gene clusters underscores biosynthetic potential of Myxococcota including descriptions for ten novel species: Archangium lansinium sp. nov., Myxococcus landrumus sp. nov., Nannocystis bai.</title>
        <authorList>
            <person name="Ahearne A."/>
            <person name="Stevens C."/>
            <person name="Dowd S."/>
        </authorList>
    </citation>
    <scope>NUCLEOTIDE SEQUENCE [LARGE SCALE GENOMIC DNA]</scope>
    <source>
        <strain evidence="2 3">NCELM</strain>
    </source>
</reference>
<comment type="caution">
    <text evidence="2">The sequence shown here is derived from an EMBL/GenBank/DDBJ whole genome shotgun (WGS) entry which is preliminary data.</text>
</comment>
<evidence type="ECO:0008006" key="4">
    <source>
        <dbReference type="Google" id="ProtNLM"/>
    </source>
</evidence>
<dbReference type="EMBL" id="JAQNDN010000024">
    <property type="protein sequence ID" value="MDC0674442.1"/>
    <property type="molecule type" value="Genomic_DNA"/>
</dbReference>
<dbReference type="RefSeq" id="WP_272008684.1">
    <property type="nucleotide sequence ID" value="NZ_JAQNDN010000024.1"/>
</dbReference>
<accession>A0ABT5BK05</accession>
<dbReference type="Proteomes" id="UP001217838">
    <property type="component" value="Unassembled WGS sequence"/>
</dbReference>